<protein>
    <submittedName>
        <fullName evidence="1">Uncharacterized protein</fullName>
    </submittedName>
</protein>
<gene>
    <name evidence="1" type="ORF">SAMN04487868_1521</name>
</gene>
<dbReference type="EMBL" id="FOTV01000052">
    <property type="protein sequence ID" value="SFM16269.1"/>
    <property type="molecule type" value="Genomic_DNA"/>
</dbReference>
<comment type="caution">
    <text evidence="1">The sequence shown here is derived from an EMBL/GenBank/DDBJ whole genome shotgun (WGS) entry which is preliminary data.</text>
</comment>
<reference evidence="1 2" key="1">
    <citation type="submission" date="2016-10" db="EMBL/GenBank/DDBJ databases">
        <authorList>
            <person name="Varghese N."/>
            <person name="Submissions S."/>
        </authorList>
    </citation>
    <scope>NUCLEOTIDE SEQUENCE [LARGE SCALE GENOMIC DNA]</scope>
    <source>
        <strain evidence="1 2">DSM 26291</strain>
    </source>
</reference>
<sequence length="239" mass="27598">MAEKQYQTIEVYRAAADALYAVSGMVLFSFAKHDCDTKNVIIRNFVARSAMTLKSVFSLWDNGDTQNSWVIHRALVDRMFHLHSLGVNDDFQAFDDWSFFEQFKSQNRVKSDALFKDQAVGWVYEISEEKKARIKALEKNKPKWRRPRAEDVAKDMGMEFLYKYGYDYASSHVHPMANDGEQDFYTITKLQPSPTFPSQITVISNTILGSTPFPRTVLKRLTASDPERQLYVASWDYGT</sequence>
<evidence type="ECO:0000313" key="2">
    <source>
        <dbReference type="Proteomes" id="UP000199211"/>
    </source>
</evidence>
<proteinExistence type="predicted"/>
<evidence type="ECO:0000313" key="1">
    <source>
        <dbReference type="EMBL" id="SFM16269.1"/>
    </source>
</evidence>
<organism evidence="1 2">
    <name type="scientific">Marinobacter salarius</name>
    <dbReference type="NCBI Taxonomy" id="1420917"/>
    <lineage>
        <taxon>Bacteria</taxon>
        <taxon>Pseudomonadati</taxon>
        <taxon>Pseudomonadota</taxon>
        <taxon>Gammaproteobacteria</taxon>
        <taxon>Pseudomonadales</taxon>
        <taxon>Marinobacteraceae</taxon>
        <taxon>Marinobacter</taxon>
    </lineage>
</organism>
<dbReference type="Proteomes" id="UP000199211">
    <property type="component" value="Unassembled WGS sequence"/>
</dbReference>
<dbReference type="InterPro" id="IPR043733">
    <property type="entry name" value="DUF5677"/>
</dbReference>
<name>A0ABY1FUX7_9GAMM</name>
<feature type="non-terminal residue" evidence="1">
    <location>
        <position position="239"/>
    </location>
</feature>
<dbReference type="Pfam" id="PF18928">
    <property type="entry name" value="DUF5677"/>
    <property type="match status" value="1"/>
</dbReference>
<keyword evidence="2" id="KW-1185">Reference proteome</keyword>
<accession>A0ABY1FUX7</accession>